<organism evidence="1 2">
    <name type="scientific">Plakobranchus ocellatus</name>
    <dbReference type="NCBI Taxonomy" id="259542"/>
    <lineage>
        <taxon>Eukaryota</taxon>
        <taxon>Metazoa</taxon>
        <taxon>Spiralia</taxon>
        <taxon>Lophotrochozoa</taxon>
        <taxon>Mollusca</taxon>
        <taxon>Gastropoda</taxon>
        <taxon>Heterobranchia</taxon>
        <taxon>Euthyneura</taxon>
        <taxon>Panpulmonata</taxon>
        <taxon>Sacoglossa</taxon>
        <taxon>Placobranchoidea</taxon>
        <taxon>Plakobranchidae</taxon>
        <taxon>Plakobranchus</taxon>
    </lineage>
</organism>
<evidence type="ECO:0000313" key="1">
    <source>
        <dbReference type="EMBL" id="GFN89885.1"/>
    </source>
</evidence>
<name>A0AAV3YRX2_9GAST</name>
<protein>
    <recommendedName>
        <fullName evidence="3">Reverse transcriptase domain-containing protein</fullName>
    </recommendedName>
</protein>
<dbReference type="Proteomes" id="UP000735302">
    <property type="component" value="Unassembled WGS sequence"/>
</dbReference>
<accession>A0AAV3YRX2</accession>
<sequence>MVWDTNYKSSKSGLNPSFCDFEGESNQKTARDLALIKRTRPKAEGLCCSLLLIPMDDTDEAVCTSPRLSYADDIVLWQQDTDIDKAPEALALLNAFASDKTAHITFSPSSSVLKKILISEPVERPM</sequence>
<proteinExistence type="predicted"/>
<dbReference type="EMBL" id="BLXT01001969">
    <property type="protein sequence ID" value="GFN89885.1"/>
    <property type="molecule type" value="Genomic_DNA"/>
</dbReference>
<evidence type="ECO:0000313" key="2">
    <source>
        <dbReference type="Proteomes" id="UP000735302"/>
    </source>
</evidence>
<dbReference type="AlphaFoldDB" id="A0AAV3YRX2"/>
<gene>
    <name evidence="1" type="ORF">PoB_001639100</name>
</gene>
<reference evidence="1 2" key="1">
    <citation type="journal article" date="2021" name="Elife">
        <title>Chloroplast acquisition without the gene transfer in kleptoplastic sea slugs, Plakobranchus ocellatus.</title>
        <authorList>
            <person name="Maeda T."/>
            <person name="Takahashi S."/>
            <person name="Yoshida T."/>
            <person name="Shimamura S."/>
            <person name="Takaki Y."/>
            <person name="Nagai Y."/>
            <person name="Toyoda A."/>
            <person name="Suzuki Y."/>
            <person name="Arimoto A."/>
            <person name="Ishii H."/>
            <person name="Satoh N."/>
            <person name="Nishiyama T."/>
            <person name="Hasebe M."/>
            <person name="Maruyama T."/>
            <person name="Minagawa J."/>
            <person name="Obokata J."/>
            <person name="Shigenobu S."/>
        </authorList>
    </citation>
    <scope>NUCLEOTIDE SEQUENCE [LARGE SCALE GENOMIC DNA]</scope>
</reference>
<evidence type="ECO:0008006" key="3">
    <source>
        <dbReference type="Google" id="ProtNLM"/>
    </source>
</evidence>
<comment type="caution">
    <text evidence="1">The sequence shown here is derived from an EMBL/GenBank/DDBJ whole genome shotgun (WGS) entry which is preliminary data.</text>
</comment>
<keyword evidence="2" id="KW-1185">Reference proteome</keyword>